<dbReference type="InterPro" id="IPR011528">
    <property type="entry name" value="NERD"/>
</dbReference>
<dbReference type="EMBL" id="JBHUOQ010000001">
    <property type="protein sequence ID" value="MFD2830218.1"/>
    <property type="molecule type" value="Genomic_DNA"/>
</dbReference>
<reference evidence="3" key="1">
    <citation type="journal article" date="2019" name="Int. J. Syst. Evol. Microbiol.">
        <title>The Global Catalogue of Microorganisms (GCM) 10K type strain sequencing project: providing services to taxonomists for standard genome sequencing and annotation.</title>
        <authorList>
            <consortium name="The Broad Institute Genomics Platform"/>
            <consortium name="The Broad Institute Genome Sequencing Center for Infectious Disease"/>
            <person name="Wu L."/>
            <person name="Ma J."/>
        </authorList>
    </citation>
    <scope>NUCLEOTIDE SEQUENCE [LARGE SCALE GENOMIC DNA]</scope>
    <source>
        <strain evidence="3">KCTC 33575</strain>
    </source>
</reference>
<evidence type="ECO:0000259" key="1">
    <source>
        <dbReference type="PROSITE" id="PS50965"/>
    </source>
</evidence>
<dbReference type="Proteomes" id="UP001597519">
    <property type="component" value="Unassembled WGS sequence"/>
</dbReference>
<name>A0ABW5WYB7_9STAP</name>
<dbReference type="RefSeq" id="WP_377772934.1">
    <property type="nucleotide sequence ID" value="NZ_JBHUOQ010000001.1"/>
</dbReference>
<comment type="caution">
    <text evidence="2">The sequence shown here is derived from an EMBL/GenBank/DDBJ whole genome shotgun (WGS) entry which is preliminary data.</text>
</comment>
<feature type="domain" description="NERD" evidence="1">
    <location>
        <begin position="33"/>
        <end position="157"/>
    </location>
</feature>
<keyword evidence="3" id="KW-1185">Reference proteome</keyword>
<gene>
    <name evidence="2" type="ORF">ACFSX4_07010</name>
</gene>
<sequence length="296" mass="34506">MRIKSLKLQQLEILNVRTKLGDEENRELKYLSAGFQGEIDFDNILESFIHDKNCIHIKDYRFNTRLNLHSFREGGSEVQIDSLLISGNRIYTFEIKNYSRDLIFGADDWHYLNHDVFKSPMTQVSRQNHELKLLLQKAPRNAEIFSSIVFINPNQTIYNLPHDKNILVRSNLKKFLTHHVQSNTFDLQPLMHHLERHQTAASIYDSKVRIDFDSLKPGVYCQDCSQPLIRSSQYHYSCVTCRNSVDTLSAARRLTEEMKILNPDWPVTAHLISHLSGGQISASYLRKMRRSGQLQF</sequence>
<accession>A0ABW5WYB7</accession>
<evidence type="ECO:0000313" key="3">
    <source>
        <dbReference type="Proteomes" id="UP001597519"/>
    </source>
</evidence>
<dbReference type="PROSITE" id="PS50965">
    <property type="entry name" value="NERD"/>
    <property type="match status" value="1"/>
</dbReference>
<organism evidence="2 3">
    <name type="scientific">Corticicoccus populi</name>
    <dbReference type="NCBI Taxonomy" id="1812821"/>
    <lineage>
        <taxon>Bacteria</taxon>
        <taxon>Bacillati</taxon>
        <taxon>Bacillota</taxon>
        <taxon>Bacilli</taxon>
        <taxon>Bacillales</taxon>
        <taxon>Staphylococcaceae</taxon>
        <taxon>Corticicoccus</taxon>
    </lineage>
</organism>
<proteinExistence type="predicted"/>
<dbReference type="Pfam" id="PF08378">
    <property type="entry name" value="NERD"/>
    <property type="match status" value="1"/>
</dbReference>
<protein>
    <submittedName>
        <fullName evidence="2">Nuclease-related domain-containing protein</fullName>
    </submittedName>
</protein>
<evidence type="ECO:0000313" key="2">
    <source>
        <dbReference type="EMBL" id="MFD2830218.1"/>
    </source>
</evidence>